<accession>A0A1I5HFF5</accession>
<dbReference type="AlphaFoldDB" id="A0A1I5HFF5"/>
<proteinExistence type="predicted"/>
<name>A0A1I5HFF5_9BACT</name>
<protein>
    <submittedName>
        <fullName evidence="4">Molybdate transport system ATP-binding protein</fullName>
    </submittedName>
</protein>
<evidence type="ECO:0000313" key="5">
    <source>
        <dbReference type="Proteomes" id="UP000199564"/>
    </source>
</evidence>
<evidence type="ECO:0000256" key="2">
    <source>
        <dbReference type="ARBA" id="ARBA00022840"/>
    </source>
</evidence>
<sequence length="490" mass="55890">MPQNLLEIQNAKVLFKGNHAFHDLNFEWRKGEQWAIVSDSGWLQTAFLETIRGNTILSQGLIIRDFAKVYSEEKSKKKEVHGFRDLMAYVSQKYEFRNKFNQQNFYFQQRFNSSESEETATVFQFLSEIDSKIPGPWALENVMKLMNLESLKDESLLKLSNGETRRLAIAAGLMRQPKIFLMDHPLTGLDVKTRSSFGEILKEIIQAGTHVLLTANAEDIPDGITNVAKLTDEGIIQRWSSRDFHLTSHASQAKSWDWALLGKLLSKESMPSETLIKLDAVNISYQGNLILDSVSWEVNSGEYWQLKGPNGSGKSTLISLLIGENPQAYSQNIYLFGRKRGTGESIWDVKKPTGFVAPELSRFFPANQTCRKVILSGLFDTMGLFKKTTAEQESLADSWLKLFELEKVQQIPIQRLSLEHQRWTLLARALIKKPKLLILDEASQGMDKLQRELFKNTIQKVCEISSLSLIYVSHYDEDVPEIINRVFALS</sequence>
<evidence type="ECO:0000256" key="1">
    <source>
        <dbReference type="ARBA" id="ARBA00022741"/>
    </source>
</evidence>
<feature type="domain" description="ABC transporter" evidence="3">
    <location>
        <begin position="276"/>
        <end position="490"/>
    </location>
</feature>
<dbReference type="EMBL" id="FOVW01000007">
    <property type="protein sequence ID" value="SFO46975.1"/>
    <property type="molecule type" value="Genomic_DNA"/>
</dbReference>
<keyword evidence="2 4" id="KW-0067">ATP-binding</keyword>
<dbReference type="RefSeq" id="WP_091654376.1">
    <property type="nucleotide sequence ID" value="NZ_FOVW01000007.1"/>
</dbReference>
<dbReference type="InterPro" id="IPR003439">
    <property type="entry name" value="ABC_transporter-like_ATP-bd"/>
</dbReference>
<dbReference type="InterPro" id="IPR027417">
    <property type="entry name" value="P-loop_NTPase"/>
</dbReference>
<organism evidence="4 5">
    <name type="scientific">Algoriphagus ornithinivorans</name>
    <dbReference type="NCBI Taxonomy" id="226506"/>
    <lineage>
        <taxon>Bacteria</taxon>
        <taxon>Pseudomonadati</taxon>
        <taxon>Bacteroidota</taxon>
        <taxon>Cytophagia</taxon>
        <taxon>Cytophagales</taxon>
        <taxon>Cyclobacteriaceae</taxon>
        <taxon>Algoriphagus</taxon>
    </lineage>
</organism>
<dbReference type="Proteomes" id="UP000199564">
    <property type="component" value="Unassembled WGS sequence"/>
</dbReference>
<reference evidence="5" key="1">
    <citation type="submission" date="2016-10" db="EMBL/GenBank/DDBJ databases">
        <authorList>
            <person name="Varghese N."/>
            <person name="Submissions S."/>
        </authorList>
    </citation>
    <scope>NUCLEOTIDE SEQUENCE [LARGE SCALE GENOMIC DNA]</scope>
    <source>
        <strain evidence="5">DSM 15282</strain>
    </source>
</reference>
<dbReference type="PROSITE" id="PS50893">
    <property type="entry name" value="ABC_TRANSPORTER_2"/>
    <property type="match status" value="2"/>
</dbReference>
<gene>
    <name evidence="4" type="ORF">SAMN04488519_10717</name>
</gene>
<dbReference type="SUPFAM" id="SSF52540">
    <property type="entry name" value="P-loop containing nucleoside triphosphate hydrolases"/>
    <property type="match status" value="2"/>
</dbReference>
<keyword evidence="1" id="KW-0547">Nucleotide-binding</keyword>
<keyword evidence="5" id="KW-1185">Reference proteome</keyword>
<dbReference type="Pfam" id="PF00005">
    <property type="entry name" value="ABC_tran"/>
    <property type="match status" value="2"/>
</dbReference>
<dbReference type="PANTHER" id="PTHR43158">
    <property type="entry name" value="SKFA PEPTIDE EXPORT ATP-BINDING PROTEIN SKFE"/>
    <property type="match status" value="1"/>
</dbReference>
<dbReference type="PANTHER" id="PTHR43158:SF2">
    <property type="entry name" value="SKFA PEPTIDE EXPORT ATP-BINDING PROTEIN SKFE"/>
    <property type="match status" value="1"/>
</dbReference>
<dbReference type="GO" id="GO:0005524">
    <property type="term" value="F:ATP binding"/>
    <property type="evidence" value="ECO:0007669"/>
    <property type="project" value="UniProtKB-KW"/>
</dbReference>
<dbReference type="GO" id="GO:0016887">
    <property type="term" value="F:ATP hydrolysis activity"/>
    <property type="evidence" value="ECO:0007669"/>
    <property type="project" value="InterPro"/>
</dbReference>
<feature type="domain" description="ABC transporter" evidence="3">
    <location>
        <begin position="6"/>
        <end position="258"/>
    </location>
</feature>
<evidence type="ECO:0000313" key="4">
    <source>
        <dbReference type="EMBL" id="SFO46975.1"/>
    </source>
</evidence>
<dbReference type="STRING" id="226506.SAMN04488519_10717"/>
<evidence type="ECO:0000259" key="3">
    <source>
        <dbReference type="PROSITE" id="PS50893"/>
    </source>
</evidence>
<dbReference type="Gene3D" id="3.40.50.300">
    <property type="entry name" value="P-loop containing nucleotide triphosphate hydrolases"/>
    <property type="match status" value="2"/>
</dbReference>